<dbReference type="Pfam" id="PF13462">
    <property type="entry name" value="Thioredoxin_4"/>
    <property type="match status" value="1"/>
</dbReference>
<dbReference type="EMBL" id="JAATEJ010000013">
    <property type="protein sequence ID" value="NJP45153.1"/>
    <property type="molecule type" value="Genomic_DNA"/>
</dbReference>
<feature type="domain" description="Thioredoxin-like fold" evidence="1">
    <location>
        <begin position="75"/>
        <end position="228"/>
    </location>
</feature>
<organism evidence="2 3">
    <name type="scientific">Actinacidiphila epipremni</name>
    <dbReference type="NCBI Taxonomy" id="2053013"/>
    <lineage>
        <taxon>Bacteria</taxon>
        <taxon>Bacillati</taxon>
        <taxon>Actinomycetota</taxon>
        <taxon>Actinomycetes</taxon>
        <taxon>Kitasatosporales</taxon>
        <taxon>Streptomycetaceae</taxon>
        <taxon>Actinacidiphila</taxon>
    </lineage>
</organism>
<reference evidence="2 3" key="1">
    <citation type="submission" date="2020-03" db="EMBL/GenBank/DDBJ databases">
        <title>WGS of actinomycetes isolated from Thailand.</title>
        <authorList>
            <person name="Thawai C."/>
        </authorList>
    </citation>
    <scope>NUCLEOTIDE SEQUENCE [LARGE SCALE GENOMIC DNA]</scope>
    <source>
        <strain evidence="2 3">PRB2-1</strain>
    </source>
</reference>
<proteinExistence type="predicted"/>
<dbReference type="InterPro" id="IPR012336">
    <property type="entry name" value="Thioredoxin-like_fold"/>
</dbReference>
<dbReference type="SUPFAM" id="SSF52833">
    <property type="entry name" value="Thioredoxin-like"/>
    <property type="match status" value="1"/>
</dbReference>
<sequence>MKKRKGLVARLRPYAVAVAAMVVVFGISAVIGAHVRAGKDDKVSAPSGAVAAAAQPGASPSPTAGGPLLDIPVKPSVPVTVTVYEDLRSPDSKAFQDEYGATIQKLLAGGQVQFQYRLVTASDKTYGGKGAQVAANAAACAQDQGRYSAFVEQLWKAQPADPKDDALASVKLMKKLAHKAGKIKADTFEPCVEQRDHEGWVIKSQQDFAASGYGDVPVVLIDGVPVKDVRTSLTPQSLTSKIQAEVKRVVALASTPTDTPALAG</sequence>
<evidence type="ECO:0000313" key="3">
    <source>
        <dbReference type="Proteomes" id="UP000734511"/>
    </source>
</evidence>
<evidence type="ECO:0000259" key="1">
    <source>
        <dbReference type="Pfam" id="PF13462"/>
    </source>
</evidence>
<comment type="caution">
    <text evidence="2">The sequence shown here is derived from an EMBL/GenBank/DDBJ whole genome shotgun (WGS) entry which is preliminary data.</text>
</comment>
<dbReference type="InterPro" id="IPR036249">
    <property type="entry name" value="Thioredoxin-like_sf"/>
</dbReference>
<name>A0ABX0ZMP0_9ACTN</name>
<dbReference type="Proteomes" id="UP000734511">
    <property type="component" value="Unassembled WGS sequence"/>
</dbReference>
<accession>A0ABX0ZMP0</accession>
<gene>
    <name evidence="2" type="ORF">HCN08_17365</name>
</gene>
<keyword evidence="3" id="KW-1185">Reference proteome</keyword>
<protein>
    <submittedName>
        <fullName evidence="2">Thioredoxin domain-containing protein</fullName>
    </submittedName>
</protein>
<evidence type="ECO:0000313" key="2">
    <source>
        <dbReference type="EMBL" id="NJP45153.1"/>
    </source>
</evidence>
<dbReference type="Gene3D" id="3.40.30.10">
    <property type="entry name" value="Glutaredoxin"/>
    <property type="match status" value="1"/>
</dbReference>